<dbReference type="AlphaFoldDB" id="A0A8H3VPB1"/>
<dbReference type="GO" id="GO:0005634">
    <property type="term" value="C:nucleus"/>
    <property type="evidence" value="ECO:0007669"/>
    <property type="project" value="UniProtKB-SubCell"/>
</dbReference>
<dbReference type="InterPro" id="IPR036864">
    <property type="entry name" value="Zn2-C6_fun-type_DNA-bd_sf"/>
</dbReference>
<feature type="domain" description="Zn(2)-C6 fungal-type" evidence="8">
    <location>
        <begin position="48"/>
        <end position="79"/>
    </location>
</feature>
<sequence>MKSDRVGGRRPLVPKAVIRGLSPSVSAAKDESDTAETKISKRRCVSTACIPCRKRKSKCDGTTPSCATCTAVYGTECTYDPDAYEAARRKTSSSGLKRDSSALTDSNIEYLLSRLRLLPEEEAQNLFWLIRTEPNNDTIADALHKSSQKTKRLDPVVAEADSSTQISGDPSAGQTFCYGHTSQLGLAEKDTEYNPQKAQLSPDLRELSTWTDVTKDVHFVDYLLKLYFTWSNKFFPLVREKEFYRDFRQYQTDYCSSILVNAMCSYACHFTDDSAARKDPNNPRTAGDHFYEKAQQLLYDSSETSCFTTVQALAIMSIREPSAGRDSSGYKSHGRAIRMALELGMHLKHDREQTADDRIRQETMWFLFILETAWSVCIGRVSQLPREAIAIDLPRDVHSNDTWQAINDELRYSQSVILRCDEAQLLHHFVKLSVIVGELMTMFYAPPPRARMTSGRVRSFYQQLKGWYITLPLSLRLSDDVPPHIYVLHMYYWTCMIHLFRPLVRLELDDGLPLIRCREVAIEAAIQVVKISADYRRLFPTRTVVIFWTHVLLSSGTLLLLDLPAKGLAVEDFTDANRHAFRNIGQILDNLTAMSDNHHFATRCAAIIRGRAVEMGLMLPDVEFKKRPRQVYNATPAQPTYFEPSIVCNQEFSSLSDALLSSKAKKFPVHATEHPRSKPAYRPQNPVTAGPPILEAPPTTFHQPFVSYPPNPPIHQASYNPSPVSLMESNPSIFWSPDGSGLPLYNINTNTSPMSVVNMMDPVPMTDAIVRDGFKISEMWGQDPFGAHGSLHSEMLLQQGHVDAQQIPFQQQFF</sequence>
<evidence type="ECO:0000256" key="7">
    <source>
        <dbReference type="ARBA" id="ARBA00023242"/>
    </source>
</evidence>
<evidence type="ECO:0000256" key="1">
    <source>
        <dbReference type="ARBA" id="ARBA00004123"/>
    </source>
</evidence>
<proteinExistence type="predicted"/>
<evidence type="ECO:0000256" key="6">
    <source>
        <dbReference type="ARBA" id="ARBA00023163"/>
    </source>
</evidence>
<accession>A0A8H3VPB1</accession>
<dbReference type="GO" id="GO:0008270">
    <property type="term" value="F:zinc ion binding"/>
    <property type="evidence" value="ECO:0007669"/>
    <property type="project" value="InterPro"/>
</dbReference>
<dbReference type="PROSITE" id="PS00463">
    <property type="entry name" value="ZN2_CY6_FUNGAL_1"/>
    <property type="match status" value="1"/>
</dbReference>
<evidence type="ECO:0000256" key="3">
    <source>
        <dbReference type="ARBA" id="ARBA00022833"/>
    </source>
</evidence>
<evidence type="ECO:0000313" key="9">
    <source>
        <dbReference type="EMBL" id="KAE9992056.1"/>
    </source>
</evidence>
<evidence type="ECO:0000256" key="5">
    <source>
        <dbReference type="ARBA" id="ARBA00023125"/>
    </source>
</evidence>
<dbReference type="SMART" id="SM00066">
    <property type="entry name" value="GAL4"/>
    <property type="match status" value="1"/>
</dbReference>
<keyword evidence="6" id="KW-0804">Transcription</keyword>
<dbReference type="EMBL" id="WNWR01000072">
    <property type="protein sequence ID" value="KAE9992056.1"/>
    <property type="molecule type" value="Genomic_DNA"/>
</dbReference>
<dbReference type="CDD" id="cd12148">
    <property type="entry name" value="fungal_TF_MHR"/>
    <property type="match status" value="1"/>
</dbReference>
<dbReference type="Pfam" id="PF04082">
    <property type="entry name" value="Fungal_trans"/>
    <property type="match status" value="1"/>
</dbReference>
<keyword evidence="3" id="KW-0862">Zinc</keyword>
<keyword evidence="2" id="KW-0479">Metal-binding</keyword>
<reference evidence="9 10" key="1">
    <citation type="submission" date="2019-07" db="EMBL/GenBank/DDBJ databases">
        <title>Venturia inaequalis Genome Resource.</title>
        <authorList>
            <person name="Lichtner F.J."/>
        </authorList>
    </citation>
    <scope>NUCLEOTIDE SEQUENCE [LARGE SCALE GENOMIC DNA]</scope>
    <source>
        <strain evidence="9 10">DMI_063113</strain>
    </source>
</reference>
<dbReference type="Gene3D" id="4.10.240.10">
    <property type="entry name" value="Zn(2)-C6 fungal-type DNA-binding domain"/>
    <property type="match status" value="1"/>
</dbReference>
<dbReference type="PANTHER" id="PTHR31313:SF81">
    <property type="entry name" value="TY1 ENHANCER ACTIVATOR"/>
    <property type="match status" value="1"/>
</dbReference>
<dbReference type="Pfam" id="PF00172">
    <property type="entry name" value="Zn_clus"/>
    <property type="match status" value="1"/>
</dbReference>
<name>A0A8H3VPB1_VENIN</name>
<dbReference type="PANTHER" id="PTHR31313">
    <property type="entry name" value="TY1 ENHANCER ACTIVATOR"/>
    <property type="match status" value="1"/>
</dbReference>
<dbReference type="InterPro" id="IPR007219">
    <property type="entry name" value="XnlR_reg_dom"/>
</dbReference>
<dbReference type="InterPro" id="IPR001138">
    <property type="entry name" value="Zn2Cys6_DnaBD"/>
</dbReference>
<keyword evidence="7" id="KW-0539">Nucleus</keyword>
<keyword evidence="5" id="KW-0238">DNA-binding</keyword>
<dbReference type="InterPro" id="IPR051615">
    <property type="entry name" value="Transcr_Regulatory_Elem"/>
</dbReference>
<evidence type="ECO:0000256" key="2">
    <source>
        <dbReference type="ARBA" id="ARBA00022723"/>
    </source>
</evidence>
<dbReference type="PROSITE" id="PS50048">
    <property type="entry name" value="ZN2_CY6_FUNGAL_2"/>
    <property type="match status" value="1"/>
</dbReference>
<dbReference type="SMART" id="SM00906">
    <property type="entry name" value="Fungal_trans"/>
    <property type="match status" value="1"/>
</dbReference>
<dbReference type="CDD" id="cd00067">
    <property type="entry name" value="GAL4"/>
    <property type="match status" value="1"/>
</dbReference>
<protein>
    <recommendedName>
        <fullName evidence="8">Zn(2)-C6 fungal-type domain-containing protein</fullName>
    </recommendedName>
</protein>
<keyword evidence="10" id="KW-1185">Reference proteome</keyword>
<dbReference type="GO" id="GO:0003677">
    <property type="term" value="F:DNA binding"/>
    <property type="evidence" value="ECO:0007669"/>
    <property type="project" value="UniProtKB-KW"/>
</dbReference>
<dbReference type="GO" id="GO:0000981">
    <property type="term" value="F:DNA-binding transcription factor activity, RNA polymerase II-specific"/>
    <property type="evidence" value="ECO:0007669"/>
    <property type="project" value="InterPro"/>
</dbReference>
<evidence type="ECO:0000259" key="8">
    <source>
        <dbReference type="PROSITE" id="PS50048"/>
    </source>
</evidence>
<comment type="subcellular location">
    <subcellularLocation>
        <location evidence="1">Nucleus</location>
    </subcellularLocation>
</comment>
<evidence type="ECO:0000256" key="4">
    <source>
        <dbReference type="ARBA" id="ARBA00023015"/>
    </source>
</evidence>
<gene>
    <name evidence="9" type="ORF">EG327_010268</name>
</gene>
<evidence type="ECO:0000313" key="10">
    <source>
        <dbReference type="Proteomes" id="UP000490939"/>
    </source>
</evidence>
<dbReference type="SUPFAM" id="SSF57701">
    <property type="entry name" value="Zn2/Cys6 DNA-binding domain"/>
    <property type="match status" value="1"/>
</dbReference>
<dbReference type="GO" id="GO:0006351">
    <property type="term" value="P:DNA-templated transcription"/>
    <property type="evidence" value="ECO:0007669"/>
    <property type="project" value="InterPro"/>
</dbReference>
<dbReference type="Proteomes" id="UP000490939">
    <property type="component" value="Unassembled WGS sequence"/>
</dbReference>
<comment type="caution">
    <text evidence="9">The sequence shown here is derived from an EMBL/GenBank/DDBJ whole genome shotgun (WGS) entry which is preliminary data.</text>
</comment>
<keyword evidence="4" id="KW-0805">Transcription regulation</keyword>
<organism evidence="9 10">
    <name type="scientific">Venturia inaequalis</name>
    <name type="common">Apple scab fungus</name>
    <dbReference type="NCBI Taxonomy" id="5025"/>
    <lineage>
        <taxon>Eukaryota</taxon>
        <taxon>Fungi</taxon>
        <taxon>Dikarya</taxon>
        <taxon>Ascomycota</taxon>
        <taxon>Pezizomycotina</taxon>
        <taxon>Dothideomycetes</taxon>
        <taxon>Pleosporomycetidae</taxon>
        <taxon>Venturiales</taxon>
        <taxon>Venturiaceae</taxon>
        <taxon>Venturia</taxon>
    </lineage>
</organism>